<feature type="compositionally biased region" description="Low complexity" evidence="1">
    <location>
        <begin position="206"/>
        <end position="224"/>
    </location>
</feature>
<feature type="transmembrane region" description="Helical" evidence="2">
    <location>
        <begin position="102"/>
        <end position="122"/>
    </location>
</feature>
<dbReference type="Pfam" id="PF13413">
    <property type="entry name" value="HTH_25"/>
    <property type="match status" value="1"/>
</dbReference>
<accession>Q30ZR3</accession>
<dbReference type="InterPro" id="IPR025194">
    <property type="entry name" value="RodZ-like_C"/>
</dbReference>
<sequence length="328" mass="34323">MTLKELGQALRQAREARGMSLKDAEKRTKIAARIISSIEEGRNDSFPHPVYAKGFVKTYARLLEFDAELVRSVVEQEFVDDSDDDPVLPPPKLVVKPRRRTAPLVAGLLVVVLLAAGGYLAYRYLVAPVVAEKQQRSDTVQSNGSSVPAAAVPAVSTPSAAEGNATSVQGNAAESAEPVNETGKASSGAASRAVAPAPAEMAVAADTAGTGAQTAQQPVPQKAPVAPPVPAVPVPQAEQAPVAGQKKAAAAGEQQLRVEARLDCWIEARMDDVRDQELFLRAGQAVVFRFDKSLSVKLGNGGGVDVKLNGRAVPVEAAPGDVVTLQFP</sequence>
<evidence type="ECO:0000313" key="5">
    <source>
        <dbReference type="Proteomes" id="UP000002710"/>
    </source>
</evidence>
<keyword evidence="2" id="KW-0812">Transmembrane</keyword>
<keyword evidence="2" id="KW-1133">Transmembrane helix</keyword>
<dbReference type="SUPFAM" id="SSF47413">
    <property type="entry name" value="lambda repressor-like DNA-binding domains"/>
    <property type="match status" value="1"/>
</dbReference>
<dbReference type="PANTHER" id="PTHR34475:SF1">
    <property type="entry name" value="CYTOSKELETON PROTEIN RODZ"/>
    <property type="match status" value="1"/>
</dbReference>
<dbReference type="Pfam" id="PF13464">
    <property type="entry name" value="RodZ_C"/>
    <property type="match status" value="1"/>
</dbReference>
<organism evidence="4 5">
    <name type="scientific">Oleidesulfovibrio alaskensis (strain ATCC BAA-1058 / DSM 17464 / G20)</name>
    <name type="common">Desulfovibrio alaskensis</name>
    <dbReference type="NCBI Taxonomy" id="207559"/>
    <lineage>
        <taxon>Bacteria</taxon>
        <taxon>Pseudomonadati</taxon>
        <taxon>Thermodesulfobacteriota</taxon>
        <taxon>Desulfovibrionia</taxon>
        <taxon>Desulfovibrionales</taxon>
        <taxon>Desulfovibrionaceae</taxon>
        <taxon>Oleidesulfovibrio</taxon>
    </lineage>
</organism>
<dbReference type="InterPro" id="IPR050400">
    <property type="entry name" value="Bact_Cytoskel_RodZ"/>
</dbReference>
<dbReference type="HOGENOM" id="CLU_047530_1_3_7"/>
<dbReference type="PROSITE" id="PS50943">
    <property type="entry name" value="HTH_CROC1"/>
    <property type="match status" value="1"/>
</dbReference>
<dbReference type="Gene3D" id="1.10.260.40">
    <property type="entry name" value="lambda repressor-like DNA-binding domains"/>
    <property type="match status" value="1"/>
</dbReference>
<evidence type="ECO:0000256" key="1">
    <source>
        <dbReference type="SAM" id="MobiDB-lite"/>
    </source>
</evidence>
<dbReference type="KEGG" id="dde:Dde_2036"/>
<name>Q30ZR3_OLEA2</name>
<dbReference type="eggNOG" id="COG1426">
    <property type="taxonomic scope" value="Bacteria"/>
</dbReference>
<dbReference type="AlphaFoldDB" id="Q30ZR3"/>
<dbReference type="SMART" id="SM00530">
    <property type="entry name" value="HTH_XRE"/>
    <property type="match status" value="1"/>
</dbReference>
<keyword evidence="2" id="KW-0472">Membrane</keyword>
<reference evidence="4 5" key="1">
    <citation type="journal article" date="2011" name="J. Bacteriol.">
        <title>Complete genome sequence and updated annotation of Desulfovibrio alaskensis G20.</title>
        <authorList>
            <person name="Hauser L.J."/>
            <person name="Land M.L."/>
            <person name="Brown S.D."/>
            <person name="Larimer F."/>
            <person name="Keller K.L."/>
            <person name="Rapp-Giles B.J."/>
            <person name="Price M.N."/>
            <person name="Lin M."/>
            <person name="Bruce D.C."/>
            <person name="Detter J.C."/>
            <person name="Tapia R."/>
            <person name="Han C.S."/>
            <person name="Goodwin L.A."/>
            <person name="Cheng J.F."/>
            <person name="Pitluck S."/>
            <person name="Copeland A."/>
            <person name="Lucas S."/>
            <person name="Nolan M."/>
            <person name="Lapidus A.L."/>
            <person name="Palumbo A.V."/>
            <person name="Wall J.D."/>
        </authorList>
    </citation>
    <scope>NUCLEOTIDE SEQUENCE [LARGE SCALE GENOMIC DNA]</scope>
    <source>
        <strain evidence="5">ATCC BAA 1058 / DSM 17464 / G20</strain>
    </source>
</reference>
<keyword evidence="5" id="KW-1185">Reference proteome</keyword>
<dbReference type="InterPro" id="IPR001387">
    <property type="entry name" value="Cro/C1-type_HTH"/>
</dbReference>
<dbReference type="PANTHER" id="PTHR34475">
    <property type="match status" value="1"/>
</dbReference>
<dbReference type="STRING" id="207559.Dde_2036"/>
<evidence type="ECO:0000313" key="4">
    <source>
        <dbReference type="EMBL" id="ABB38833.1"/>
    </source>
</evidence>
<feature type="region of interest" description="Disordered" evidence="1">
    <location>
        <begin position="139"/>
        <end position="193"/>
    </location>
</feature>
<protein>
    <submittedName>
        <fullName evidence="4">Transcriptional regulator, XRE family</fullName>
    </submittedName>
</protein>
<feature type="domain" description="HTH cro/C1-type" evidence="3">
    <location>
        <begin position="10"/>
        <end position="43"/>
    </location>
</feature>
<feature type="compositionally biased region" description="Low complexity" evidence="1">
    <location>
        <begin position="145"/>
        <end position="161"/>
    </location>
</feature>
<dbReference type="RefSeq" id="WP_011367938.1">
    <property type="nucleotide sequence ID" value="NC_007519.1"/>
</dbReference>
<dbReference type="CDD" id="cd00093">
    <property type="entry name" value="HTH_XRE"/>
    <property type="match status" value="1"/>
</dbReference>
<gene>
    <name evidence="4" type="ordered locus">Dde_2036</name>
</gene>
<dbReference type="EMBL" id="CP000112">
    <property type="protein sequence ID" value="ABB38833.1"/>
    <property type="molecule type" value="Genomic_DNA"/>
</dbReference>
<evidence type="ECO:0000256" key="2">
    <source>
        <dbReference type="SAM" id="Phobius"/>
    </source>
</evidence>
<feature type="region of interest" description="Disordered" evidence="1">
    <location>
        <begin position="206"/>
        <end position="233"/>
    </location>
</feature>
<proteinExistence type="predicted"/>
<dbReference type="GO" id="GO:0003677">
    <property type="term" value="F:DNA binding"/>
    <property type="evidence" value="ECO:0007669"/>
    <property type="project" value="InterPro"/>
</dbReference>
<dbReference type="InterPro" id="IPR010982">
    <property type="entry name" value="Lambda_DNA-bd_dom_sf"/>
</dbReference>
<dbReference type="Proteomes" id="UP000002710">
    <property type="component" value="Chromosome"/>
</dbReference>
<evidence type="ECO:0000259" key="3">
    <source>
        <dbReference type="PROSITE" id="PS50943"/>
    </source>
</evidence>